<protein>
    <recommendedName>
        <fullName evidence="2">Hyaluronan/mRNA-binding protein domain-containing protein</fullName>
    </recommendedName>
</protein>
<sequence>MTRTARATYPRAMIKDRSENRTGIDGSRRSMPKDGAGGHNWGSLADERQNELAALEDASFDEEEAGAARADMPDARQARLGSESPTSSSSPPPPMSRSPSAGATMTAQELEEARKLRKHAFKKTGEIDLAAIARSSAAVRASS</sequence>
<reference evidence="3 4" key="1">
    <citation type="journal article" date="2020" name="ISME J.">
        <title>Uncovering the hidden diversity of litter-decomposition mechanisms in mushroom-forming fungi.</title>
        <authorList>
            <person name="Floudas D."/>
            <person name="Bentzer J."/>
            <person name="Ahren D."/>
            <person name="Johansson T."/>
            <person name="Persson P."/>
            <person name="Tunlid A."/>
        </authorList>
    </citation>
    <scope>NUCLEOTIDE SEQUENCE [LARGE SCALE GENOMIC DNA]</scope>
    <source>
        <strain evidence="3 4">CBS 101986</strain>
    </source>
</reference>
<feature type="region of interest" description="Disordered" evidence="1">
    <location>
        <begin position="1"/>
        <end position="126"/>
    </location>
</feature>
<dbReference type="Proteomes" id="UP000567179">
    <property type="component" value="Unassembled WGS sequence"/>
</dbReference>
<dbReference type="InterPro" id="IPR006861">
    <property type="entry name" value="HABP4_PAIRBP1-bd"/>
</dbReference>
<name>A0A8H5F616_9AGAR</name>
<dbReference type="EMBL" id="JAACJJ010000015">
    <property type="protein sequence ID" value="KAF5325064.1"/>
    <property type="molecule type" value="Genomic_DNA"/>
</dbReference>
<evidence type="ECO:0000259" key="2">
    <source>
        <dbReference type="Pfam" id="PF04774"/>
    </source>
</evidence>
<dbReference type="Pfam" id="PF04774">
    <property type="entry name" value="HABP4_PAI-RBP1"/>
    <property type="match status" value="1"/>
</dbReference>
<organism evidence="3 4">
    <name type="scientific">Psilocybe cf. subviscida</name>
    <dbReference type="NCBI Taxonomy" id="2480587"/>
    <lineage>
        <taxon>Eukaryota</taxon>
        <taxon>Fungi</taxon>
        <taxon>Dikarya</taxon>
        <taxon>Basidiomycota</taxon>
        <taxon>Agaricomycotina</taxon>
        <taxon>Agaricomycetes</taxon>
        <taxon>Agaricomycetidae</taxon>
        <taxon>Agaricales</taxon>
        <taxon>Agaricineae</taxon>
        <taxon>Strophariaceae</taxon>
        <taxon>Psilocybe</taxon>
    </lineage>
</organism>
<comment type="caution">
    <text evidence="3">The sequence shown here is derived from an EMBL/GenBank/DDBJ whole genome shotgun (WGS) entry which is preliminary data.</text>
</comment>
<dbReference type="OrthoDB" id="2562681at2759"/>
<feature type="domain" description="Hyaluronan/mRNA-binding protein" evidence="2">
    <location>
        <begin position="21"/>
        <end position="112"/>
    </location>
</feature>
<dbReference type="AlphaFoldDB" id="A0A8H5F616"/>
<accession>A0A8H5F616</accession>
<proteinExistence type="predicted"/>
<keyword evidence="4" id="KW-1185">Reference proteome</keyword>
<feature type="compositionally biased region" description="Basic and acidic residues" evidence="1">
    <location>
        <begin position="13"/>
        <end position="32"/>
    </location>
</feature>
<evidence type="ECO:0000313" key="3">
    <source>
        <dbReference type="EMBL" id="KAF5325064.1"/>
    </source>
</evidence>
<evidence type="ECO:0000313" key="4">
    <source>
        <dbReference type="Proteomes" id="UP000567179"/>
    </source>
</evidence>
<evidence type="ECO:0000256" key="1">
    <source>
        <dbReference type="SAM" id="MobiDB-lite"/>
    </source>
</evidence>
<gene>
    <name evidence="3" type="ORF">D9619_009894</name>
</gene>